<dbReference type="PROSITE" id="PS52016">
    <property type="entry name" value="TONB_DEPENDENT_REC_3"/>
    <property type="match status" value="1"/>
</dbReference>
<evidence type="ECO:0000256" key="7">
    <source>
        <dbReference type="ARBA" id="ARBA00023065"/>
    </source>
</evidence>
<comment type="similarity">
    <text evidence="11 12">Belongs to the TonB-dependent receptor family.</text>
</comment>
<keyword evidence="8 12" id="KW-0798">TonB box</keyword>
<evidence type="ECO:0000259" key="14">
    <source>
        <dbReference type="Pfam" id="PF00593"/>
    </source>
</evidence>
<dbReference type="PANTHER" id="PTHR32552:SF81">
    <property type="entry name" value="TONB-DEPENDENT OUTER MEMBRANE RECEPTOR"/>
    <property type="match status" value="1"/>
</dbReference>
<dbReference type="InterPro" id="IPR036942">
    <property type="entry name" value="Beta-barrel_TonB_sf"/>
</dbReference>
<evidence type="ECO:0000256" key="6">
    <source>
        <dbReference type="ARBA" id="ARBA00023004"/>
    </source>
</evidence>
<evidence type="ECO:0000256" key="4">
    <source>
        <dbReference type="ARBA" id="ARBA00022496"/>
    </source>
</evidence>
<evidence type="ECO:0000256" key="8">
    <source>
        <dbReference type="ARBA" id="ARBA00023077"/>
    </source>
</evidence>
<dbReference type="Pfam" id="PF07715">
    <property type="entry name" value="Plug"/>
    <property type="match status" value="1"/>
</dbReference>
<keyword evidence="17" id="KW-1185">Reference proteome</keyword>
<name>A0ABX0FKZ1_9BURK</name>
<keyword evidence="9 11" id="KW-0472">Membrane</keyword>
<evidence type="ECO:0000256" key="9">
    <source>
        <dbReference type="ARBA" id="ARBA00023136"/>
    </source>
</evidence>
<evidence type="ECO:0000256" key="3">
    <source>
        <dbReference type="ARBA" id="ARBA00022452"/>
    </source>
</evidence>
<feature type="domain" description="TonB-dependent receptor-like beta-barrel" evidence="14">
    <location>
        <begin position="311"/>
        <end position="705"/>
    </location>
</feature>
<evidence type="ECO:0000256" key="1">
    <source>
        <dbReference type="ARBA" id="ARBA00004571"/>
    </source>
</evidence>
<evidence type="ECO:0000313" key="17">
    <source>
        <dbReference type="Proteomes" id="UP000666369"/>
    </source>
</evidence>
<feature type="chain" id="PRO_5046796128" evidence="13">
    <location>
        <begin position="31"/>
        <end position="746"/>
    </location>
</feature>
<protein>
    <submittedName>
        <fullName evidence="16">TonB-dependent receptor</fullName>
    </submittedName>
</protein>
<dbReference type="Proteomes" id="UP000666369">
    <property type="component" value="Unassembled WGS sequence"/>
</dbReference>
<dbReference type="Gene3D" id="2.40.170.20">
    <property type="entry name" value="TonB-dependent receptor, beta-barrel domain"/>
    <property type="match status" value="1"/>
</dbReference>
<evidence type="ECO:0000256" key="11">
    <source>
        <dbReference type="PROSITE-ProRule" id="PRU01360"/>
    </source>
</evidence>
<dbReference type="SUPFAM" id="SSF56935">
    <property type="entry name" value="Porins"/>
    <property type="match status" value="1"/>
</dbReference>
<keyword evidence="5 11" id="KW-0812">Transmembrane</keyword>
<accession>A0ABX0FKZ1</accession>
<keyword evidence="6" id="KW-0408">Iron</keyword>
<keyword evidence="10 11" id="KW-0998">Cell outer membrane</keyword>
<evidence type="ECO:0000256" key="13">
    <source>
        <dbReference type="SAM" id="SignalP"/>
    </source>
</evidence>
<organism evidence="16 17">
    <name type="scientific">Duganella aceris</name>
    <dbReference type="NCBI Taxonomy" id="2703883"/>
    <lineage>
        <taxon>Bacteria</taxon>
        <taxon>Pseudomonadati</taxon>
        <taxon>Pseudomonadota</taxon>
        <taxon>Betaproteobacteria</taxon>
        <taxon>Burkholderiales</taxon>
        <taxon>Oxalobacteraceae</taxon>
        <taxon>Telluria group</taxon>
        <taxon>Duganella</taxon>
    </lineage>
</organism>
<keyword evidence="4" id="KW-0410">Iron transport</keyword>
<dbReference type="InterPro" id="IPR039426">
    <property type="entry name" value="TonB-dep_rcpt-like"/>
</dbReference>
<keyword evidence="13" id="KW-0732">Signal</keyword>
<gene>
    <name evidence="16" type="ORF">GW587_13265</name>
</gene>
<keyword evidence="2 11" id="KW-0813">Transport</keyword>
<evidence type="ECO:0000259" key="15">
    <source>
        <dbReference type="Pfam" id="PF07715"/>
    </source>
</evidence>
<proteinExistence type="inferred from homology"/>
<dbReference type="RefSeq" id="WP_166103472.1">
    <property type="nucleotide sequence ID" value="NZ_JAADJT010000005.1"/>
</dbReference>
<dbReference type="CDD" id="cd01347">
    <property type="entry name" value="ligand_gated_channel"/>
    <property type="match status" value="1"/>
</dbReference>
<keyword evidence="7" id="KW-0406">Ion transport</keyword>
<dbReference type="InterPro" id="IPR000531">
    <property type="entry name" value="Beta-barrel_TonB"/>
</dbReference>
<evidence type="ECO:0000313" key="16">
    <source>
        <dbReference type="EMBL" id="NGZ85221.1"/>
    </source>
</evidence>
<dbReference type="EMBL" id="JAADJT010000005">
    <property type="protein sequence ID" value="NGZ85221.1"/>
    <property type="molecule type" value="Genomic_DNA"/>
</dbReference>
<feature type="domain" description="TonB-dependent receptor plug" evidence="15">
    <location>
        <begin position="62"/>
        <end position="173"/>
    </location>
</feature>
<dbReference type="InterPro" id="IPR012910">
    <property type="entry name" value="Plug_dom"/>
</dbReference>
<keyword evidence="3 11" id="KW-1134">Transmembrane beta strand</keyword>
<dbReference type="Pfam" id="PF00593">
    <property type="entry name" value="TonB_dep_Rec_b-barrel"/>
    <property type="match status" value="1"/>
</dbReference>
<dbReference type="PANTHER" id="PTHR32552">
    <property type="entry name" value="FERRICHROME IRON RECEPTOR-RELATED"/>
    <property type="match status" value="1"/>
</dbReference>
<keyword evidence="16" id="KW-0675">Receptor</keyword>
<feature type="signal peptide" evidence="13">
    <location>
        <begin position="1"/>
        <end position="30"/>
    </location>
</feature>
<comment type="caution">
    <text evidence="16">The sequence shown here is derived from an EMBL/GenBank/DDBJ whole genome shotgun (WGS) entry which is preliminary data.</text>
</comment>
<evidence type="ECO:0000256" key="5">
    <source>
        <dbReference type="ARBA" id="ARBA00022692"/>
    </source>
</evidence>
<evidence type="ECO:0000256" key="2">
    <source>
        <dbReference type="ARBA" id="ARBA00022448"/>
    </source>
</evidence>
<evidence type="ECO:0000256" key="12">
    <source>
        <dbReference type="RuleBase" id="RU003357"/>
    </source>
</evidence>
<comment type="subcellular location">
    <subcellularLocation>
        <location evidence="1 11">Cell outer membrane</location>
        <topology evidence="1 11">Multi-pass membrane protein</topology>
    </subcellularLocation>
</comment>
<sequence length="746" mass="80327">MSTARTIFRRPLLATATTAALALWSHGAIADEASGPAGSVKKQDATTIEVVTVTAQKRTENARDVSASLSVVGSQQLENQHVNSLADLAGSLPGVQIENGGAPGRTAISMRGISSLDVGSVIGTYIDDTPLGSSSSFAAASRYQLDLLPYDLERIEVLRGPQGTLYGAGSMGGLLKYVMREPDMNTFSGRVGGGFAHIDGASGTGWTGRASVNIPLIKDELAMTASLSQNRTPGYIDNLVTGKNGINDVTQQSGRVALSWKPNADVQLKLSALHQNVDADDLGVILLDPRTQQPLYGERGTGTVIAEPFRNRLNFYAATVNWDLHWADFTSATGYSASASQTTKDDTVVYGPVFAAYGYANGRSGLYLDLNLKKATQEFRLASKAGGKVEWLTGLFYTHESSKNAQLLTAKSASGAALPGLDPLLVVGLPSTYREGALFGDLTYKLSDQFDVTGGVRYARNEQDHSYAVSGIGAALTGLKSSGGTSAENVTTWMVSPRYRIDKNNMVYLRVATGYRPGSPNLALPGVPAVVDSDRLTNYEAGWKTSMLERKLNLNLALYEIRWKDIQINNSTPQGVAYLANAGTATSRGGEASLSYTPVNTLRLALNSSYTQARLTEDAPTLKGKDGDTLPGIARWNWSTSADYYFNLSDEWSGHVGADYRWIDKRRSSFENNPDSYRQDSYQVFNLNADVSRGIWTMRVYAKNLNNAKPQLNIGYLGNGATGVTSTLQSSMLQPRTIGIEFDTQF</sequence>
<evidence type="ECO:0000256" key="10">
    <source>
        <dbReference type="ARBA" id="ARBA00023237"/>
    </source>
</evidence>
<reference evidence="17" key="1">
    <citation type="submission" date="2023-07" db="EMBL/GenBank/DDBJ databases">
        <title>Duganella aceri sp. nov., isolated from tree sap.</title>
        <authorList>
            <person name="Kim I.S."/>
        </authorList>
    </citation>
    <scope>NUCLEOTIDE SEQUENCE [LARGE SCALE GENOMIC DNA]</scope>
    <source>
        <strain evidence="17">SAP-35</strain>
    </source>
</reference>